<evidence type="ECO:0000259" key="2">
    <source>
        <dbReference type="Pfam" id="PF20722"/>
    </source>
</evidence>
<feature type="compositionally biased region" description="Acidic residues" evidence="1">
    <location>
        <begin position="43"/>
        <end position="60"/>
    </location>
</feature>
<feature type="domain" description="DUF6830" evidence="2">
    <location>
        <begin position="729"/>
        <end position="843"/>
    </location>
</feature>
<feature type="region of interest" description="Disordered" evidence="1">
    <location>
        <begin position="39"/>
        <end position="89"/>
    </location>
</feature>
<dbReference type="InterPro" id="IPR041078">
    <property type="entry name" value="Plavaka"/>
</dbReference>
<dbReference type="Proteomes" id="UP000053477">
    <property type="component" value="Unassembled WGS sequence"/>
</dbReference>
<dbReference type="Pfam" id="PF18759">
    <property type="entry name" value="Plavaka"/>
    <property type="match status" value="1"/>
</dbReference>
<dbReference type="AlphaFoldDB" id="A0A0H2RL05"/>
<feature type="compositionally biased region" description="Polar residues" evidence="1">
    <location>
        <begin position="128"/>
        <end position="141"/>
    </location>
</feature>
<dbReference type="InterPro" id="IPR049233">
    <property type="entry name" value="DUF6830"/>
</dbReference>
<dbReference type="Pfam" id="PF20722">
    <property type="entry name" value="DUF6830"/>
    <property type="match status" value="1"/>
</dbReference>
<dbReference type="EMBL" id="KQ086301">
    <property type="protein sequence ID" value="KLO05486.1"/>
    <property type="molecule type" value="Genomic_DNA"/>
</dbReference>
<sequence length="968" mass="110497">MICDAPNCGFQFRYSKSLNLHLRHSESCQAHYRNYLDFSSDSEAPDSEDESTESDSDDEGFNSALSSGDDKEEPGMRRTSGGVDLEDERPLADRLRAVLKAIQAKRARSPPSTDTQDSSPGATDNAGLDNSTGVPTPQNSGGRKIDEYDGAGEDFGEGNTILDEISLAYFVEQRRTNRYFPFKNKDDWEVAAWISTSGLSMAETDRFLKLQFVASSDKLSYKSAKQLHAIIAKLPKPPAWKAREIIVEGGSTRKPIIFLYRDGLELFKYLFGNPILQGRMQLAPFREWADAMRDLQVFGDPMSSNLPWEIQSHEDVAEGETLGLVMLGSDVTHLNNTYGDKKTHAVYLSCGNIDKELRSKISAKCWMMLAQIPIVKFLETEFQGILTERLYHICMKIATETLQKCAEHPVMMADPEGIMRLVRTILLAHLTDNPEQTTIACVSSSISPVTIAVQNQFGSGRVLPVRTKAVTLSRIRELLRRPGLRTSVLKAYKLAALNVGLNGVFEPYWADWKFACPSNFITPDALHQWHKFFEDHLLIFIAVLYGSKKVNPSILKAFSGIMQFIYYAQLEEQTEETLSAMDAALMDFHANKKALSATGLRRGKRMKGQFNINKLETMLSVVRQLRQVGSSGQFSTEQVEILHIPMAKKPYKFTNRKEFAEQMCRYLDRREKVELFREFLEWESIEPTIEVERDGVRTMKRDVSSLQSKLLPPLVKDWFQSPADFHPRNDTTVFLVADRIFRGDMKVRDVGILYRLPRLRELLDSFHRNHYTRNHHIRRQPFELLDCWDRVRLQTRPATRRTYNLVLPPSTLMASPPTKDAKFGHCNFALVKARPYYDAPQLKGFFVAQVRLIFQPVHKEHPASHFLAYVEPFVPSTTREGGDGDQYILDPDIKMFRIRRDVDIQGHRKGLIINLTDVWRQVAVVPCFGARCPKNWDTHTALEYAQEFILNSHDDKEMFTALHVNLRL</sequence>
<proteinExistence type="predicted"/>
<protein>
    <recommendedName>
        <fullName evidence="2">DUF6830 domain-containing protein</fullName>
    </recommendedName>
</protein>
<feature type="compositionally biased region" description="Low complexity" evidence="1">
    <location>
        <begin position="109"/>
        <end position="120"/>
    </location>
</feature>
<feature type="region of interest" description="Disordered" evidence="1">
    <location>
        <begin position="102"/>
        <end position="152"/>
    </location>
</feature>
<dbReference type="OrthoDB" id="3232986at2759"/>
<keyword evidence="4" id="KW-1185">Reference proteome</keyword>
<evidence type="ECO:0000313" key="3">
    <source>
        <dbReference type="EMBL" id="KLO05486.1"/>
    </source>
</evidence>
<name>A0A0H2RL05_9AGAM</name>
<reference evidence="3 4" key="1">
    <citation type="submission" date="2015-04" db="EMBL/GenBank/DDBJ databases">
        <title>Complete genome sequence of Schizopora paradoxa KUC8140, a cosmopolitan wood degrader in East Asia.</title>
        <authorList>
            <consortium name="DOE Joint Genome Institute"/>
            <person name="Min B."/>
            <person name="Park H."/>
            <person name="Jang Y."/>
            <person name="Kim J.-J."/>
            <person name="Kim K.H."/>
            <person name="Pangilinan J."/>
            <person name="Lipzen A."/>
            <person name="Riley R."/>
            <person name="Grigoriev I.V."/>
            <person name="Spatafora J.W."/>
            <person name="Choi I.-G."/>
        </authorList>
    </citation>
    <scope>NUCLEOTIDE SEQUENCE [LARGE SCALE GENOMIC DNA]</scope>
    <source>
        <strain evidence="3 4">KUC8140</strain>
    </source>
</reference>
<accession>A0A0H2RL05</accession>
<organism evidence="3 4">
    <name type="scientific">Schizopora paradoxa</name>
    <dbReference type="NCBI Taxonomy" id="27342"/>
    <lineage>
        <taxon>Eukaryota</taxon>
        <taxon>Fungi</taxon>
        <taxon>Dikarya</taxon>
        <taxon>Basidiomycota</taxon>
        <taxon>Agaricomycotina</taxon>
        <taxon>Agaricomycetes</taxon>
        <taxon>Hymenochaetales</taxon>
        <taxon>Schizoporaceae</taxon>
        <taxon>Schizopora</taxon>
    </lineage>
</organism>
<dbReference type="InParanoid" id="A0A0H2RL05"/>
<evidence type="ECO:0000313" key="4">
    <source>
        <dbReference type="Proteomes" id="UP000053477"/>
    </source>
</evidence>
<gene>
    <name evidence="3" type="ORF">SCHPADRAFT_946867</name>
</gene>
<evidence type="ECO:0000256" key="1">
    <source>
        <dbReference type="SAM" id="MobiDB-lite"/>
    </source>
</evidence>